<organism evidence="1">
    <name type="scientific">Juglanconis sp</name>
    <dbReference type="NCBI Taxonomy" id="2041886"/>
    <lineage>
        <taxon>Eukaryota</taxon>
        <taxon>Fungi</taxon>
        <taxon>Dikarya</taxon>
        <taxon>Ascomycota</taxon>
        <taxon>Pezizomycotina</taxon>
        <taxon>Sordariomycetes</taxon>
        <taxon>Sordariomycetidae</taxon>
        <taxon>Diaporthales</taxon>
        <taxon>Juglanconidaceae</taxon>
        <taxon>Juglanconis</taxon>
    </lineage>
</organism>
<dbReference type="AlphaFoldDB" id="A0A291LI97"/>
<protein>
    <submittedName>
        <fullName evidence="1">Uncharacterized protein</fullName>
    </submittedName>
</protein>
<dbReference type="EMBL" id="KY575055">
    <property type="protein sequence ID" value="ATI20271.1"/>
    <property type="molecule type" value="Genomic_DNA"/>
</dbReference>
<accession>A0A291LI97</accession>
<sequence length="105" mass="12126">MNPAGAPQELFFFYKKKIKKFFKKFFYRGGASPEPLLLNTPGRHLWWLGAAEPRTLKELRISIPFTCWTTLNSGCNAKPWRSWIFLTIDTTRAPSPSIKPPNQNL</sequence>
<evidence type="ECO:0000313" key="1">
    <source>
        <dbReference type="EMBL" id="ATI20271.1"/>
    </source>
</evidence>
<keyword evidence="1" id="KW-0496">Mitochondrion</keyword>
<geneLocation type="mitochondrion" evidence="1"/>
<gene>
    <name evidence="1" type="primary">orf105</name>
</gene>
<name>A0A291LI97_9PEZI</name>
<proteinExistence type="predicted"/>
<reference evidence="1" key="1">
    <citation type="submission" date="2017-02" db="EMBL/GenBank/DDBJ databases">
        <title>Fungal Comparative Genomics of Melanconis species and Ophiognomonia clavigignenti-juglandacearum at Different Phylogenetic Distances.</title>
        <authorList>
            <person name="Demers J.E."/>
            <person name="Castlebury L.A."/>
        </authorList>
    </citation>
    <scope>NUCLEOTIDE SEQUENCE</scope>
    <source>
        <strain evidence="1">DMW523</strain>
    </source>
</reference>